<gene>
    <name evidence="2" type="ORF">PVAP13_7KG107700</name>
</gene>
<keyword evidence="3" id="KW-1185">Reference proteome</keyword>
<accession>A0A8T0QLT1</accession>
<reference evidence="2" key="1">
    <citation type="submission" date="2020-05" db="EMBL/GenBank/DDBJ databases">
        <title>WGS assembly of Panicum virgatum.</title>
        <authorList>
            <person name="Lovell J.T."/>
            <person name="Jenkins J."/>
            <person name="Shu S."/>
            <person name="Juenger T.E."/>
            <person name="Schmutz J."/>
        </authorList>
    </citation>
    <scope>NUCLEOTIDE SEQUENCE</scope>
    <source>
        <strain evidence="2">AP13</strain>
    </source>
</reference>
<evidence type="ECO:0000313" key="3">
    <source>
        <dbReference type="Proteomes" id="UP000823388"/>
    </source>
</evidence>
<feature type="signal peptide" evidence="1">
    <location>
        <begin position="1"/>
        <end position="27"/>
    </location>
</feature>
<evidence type="ECO:0000256" key="1">
    <source>
        <dbReference type="SAM" id="SignalP"/>
    </source>
</evidence>
<organism evidence="2 3">
    <name type="scientific">Panicum virgatum</name>
    <name type="common">Blackwell switchgrass</name>
    <dbReference type="NCBI Taxonomy" id="38727"/>
    <lineage>
        <taxon>Eukaryota</taxon>
        <taxon>Viridiplantae</taxon>
        <taxon>Streptophyta</taxon>
        <taxon>Embryophyta</taxon>
        <taxon>Tracheophyta</taxon>
        <taxon>Spermatophyta</taxon>
        <taxon>Magnoliopsida</taxon>
        <taxon>Liliopsida</taxon>
        <taxon>Poales</taxon>
        <taxon>Poaceae</taxon>
        <taxon>PACMAD clade</taxon>
        <taxon>Panicoideae</taxon>
        <taxon>Panicodae</taxon>
        <taxon>Paniceae</taxon>
        <taxon>Panicinae</taxon>
        <taxon>Panicum</taxon>
        <taxon>Panicum sect. Hiantes</taxon>
    </lineage>
</organism>
<proteinExistence type="predicted"/>
<dbReference type="EMBL" id="CM029049">
    <property type="protein sequence ID" value="KAG2571434.1"/>
    <property type="molecule type" value="Genomic_DNA"/>
</dbReference>
<keyword evidence="1" id="KW-0732">Signal</keyword>
<feature type="chain" id="PRO_5035842933" evidence="1">
    <location>
        <begin position="28"/>
        <end position="66"/>
    </location>
</feature>
<name>A0A8T0QLT1_PANVG</name>
<dbReference type="Proteomes" id="UP000823388">
    <property type="component" value="Chromosome 7K"/>
</dbReference>
<protein>
    <submittedName>
        <fullName evidence="2">Uncharacterized protein</fullName>
    </submittedName>
</protein>
<comment type="caution">
    <text evidence="2">The sequence shown here is derived from an EMBL/GenBank/DDBJ whole genome shotgun (WGS) entry which is preliminary data.</text>
</comment>
<dbReference type="AlphaFoldDB" id="A0A8T0QLT1"/>
<sequence length="66" mass="6684">MTTTARMVRAALLLLLVVQVLSVLAAAARPLAGDGMDVLLEDGIGMVAQILGAAKSGPNPPSHCCN</sequence>
<evidence type="ECO:0000313" key="2">
    <source>
        <dbReference type="EMBL" id="KAG2571434.1"/>
    </source>
</evidence>